<feature type="region of interest" description="Disordered" evidence="1">
    <location>
        <begin position="228"/>
        <end position="256"/>
    </location>
</feature>
<feature type="compositionally biased region" description="Low complexity" evidence="1">
    <location>
        <begin position="483"/>
        <end position="501"/>
    </location>
</feature>
<protein>
    <submittedName>
        <fullName evidence="4">Choice-of-anchor M domain-containing protein</fullName>
    </submittedName>
</protein>
<keyword evidence="2" id="KW-0472">Membrane</keyword>
<dbReference type="RefSeq" id="WP_284612782.1">
    <property type="nucleotide sequence ID" value="NZ_JASNUO010000009.1"/>
</dbReference>
<comment type="caution">
    <text evidence="4">The sequence shown here is derived from an EMBL/GenBank/DDBJ whole genome shotgun (WGS) entry which is preliminary data.</text>
</comment>
<feature type="chain" id="PRO_5046783522" evidence="3">
    <location>
        <begin position="24"/>
        <end position="512"/>
    </location>
</feature>
<feature type="signal peptide" evidence="3">
    <location>
        <begin position="1"/>
        <end position="23"/>
    </location>
</feature>
<feature type="region of interest" description="Disordered" evidence="1">
    <location>
        <begin position="277"/>
        <end position="433"/>
    </location>
</feature>
<keyword evidence="2" id="KW-0812">Transmembrane</keyword>
<evidence type="ECO:0000256" key="3">
    <source>
        <dbReference type="SAM" id="SignalP"/>
    </source>
</evidence>
<feature type="compositionally biased region" description="Basic and acidic residues" evidence="1">
    <location>
        <begin position="277"/>
        <end position="302"/>
    </location>
</feature>
<feature type="compositionally biased region" description="Low complexity" evidence="1">
    <location>
        <begin position="365"/>
        <end position="402"/>
    </location>
</feature>
<sequence>MKPLCRTALALGTAGFLSVGTLAGVGLPSSVMATAHAAETCSAEDFIRITEGHQDMALKDEGGDISFVVKDDQKEKESQSEEFAVEVAEKNKQRISDLKIPSLPDEGWVLPQTQIKDVPWLGFNTQELSEEYLGSKQTATLSMAIASGPEDGRIVAFQNEGIGDLKIRMDTEDGTAWNYPGRSHSHPAFAFTKPGTYAVSFTFELPDGSRHHLHAGFLVGDDADPAELCGVDYDESDDAEGSVPSGGTSRPDQLAKDIKGVDKAIAGLDKELENTLKEGQKFLEGDKKKDKDSKDKSGDKPSKQGQSGGSGGSGGKAAEKKSGSKQGSAQGSKSGSNSGSNKGSAHGSGAGSGAASRNSGGGSSKGSSSSSGSRSGSKASQSKSGGSSGQKSAGKSTPQSKSSKSKDSKSKGTKSENRSTAPAPNASAGGKGQNNEALADAAYTASLTKSSFWAGILAGLGAFALVLGIGLLVYVQFFRKKGAGSQAAQPEQPEQSVPPQADDATTQIPRVR</sequence>
<evidence type="ECO:0000256" key="2">
    <source>
        <dbReference type="SAM" id="Phobius"/>
    </source>
</evidence>
<dbReference type="EMBL" id="JASNUO010000009">
    <property type="protein sequence ID" value="MDK4248190.1"/>
    <property type="molecule type" value="Genomic_DNA"/>
</dbReference>
<evidence type="ECO:0000256" key="1">
    <source>
        <dbReference type="SAM" id="MobiDB-lite"/>
    </source>
</evidence>
<keyword evidence="3" id="KW-0732">Signal</keyword>
<feature type="region of interest" description="Disordered" evidence="1">
    <location>
        <begin position="482"/>
        <end position="512"/>
    </location>
</feature>
<keyword evidence="5" id="KW-1185">Reference proteome</keyword>
<evidence type="ECO:0000313" key="4">
    <source>
        <dbReference type="EMBL" id="MDK4248190.1"/>
    </source>
</evidence>
<feature type="compositionally biased region" description="Gly residues" evidence="1">
    <location>
        <begin position="306"/>
        <end position="315"/>
    </location>
</feature>
<reference evidence="4 5" key="1">
    <citation type="submission" date="2023-05" db="EMBL/GenBank/DDBJ databases">
        <title>Metabolic capabilities are highly conserved among human nasal-associated Corynebacterium species in pangenomic analyses.</title>
        <authorList>
            <person name="Tran T.H."/>
            <person name="Roberts A.Q."/>
            <person name="Escapa I.F."/>
            <person name="Gao W."/>
            <person name="Conlan S."/>
            <person name="Kong H."/>
            <person name="Segre J.A."/>
            <person name="Kelly M.S."/>
            <person name="Lemon K.P."/>
        </authorList>
    </citation>
    <scope>NUCLEOTIDE SEQUENCE [LARGE SCALE GENOMIC DNA]</scope>
    <source>
        <strain evidence="4 5">KPL3802</strain>
    </source>
</reference>
<evidence type="ECO:0000313" key="5">
    <source>
        <dbReference type="Proteomes" id="UP001239414"/>
    </source>
</evidence>
<accession>A0ABT7FRH2</accession>
<keyword evidence="2" id="KW-1133">Transmembrane helix</keyword>
<name>A0ABT7FRH2_9CORY</name>
<dbReference type="NCBIfam" id="NF038134">
    <property type="entry name" value="choice_anch_M"/>
    <property type="match status" value="1"/>
</dbReference>
<gene>
    <name evidence="4" type="ORF">QPX34_09210</name>
</gene>
<organism evidence="4 5">
    <name type="scientific">Corynebacterium accolens</name>
    <dbReference type="NCBI Taxonomy" id="38284"/>
    <lineage>
        <taxon>Bacteria</taxon>
        <taxon>Bacillati</taxon>
        <taxon>Actinomycetota</taxon>
        <taxon>Actinomycetes</taxon>
        <taxon>Mycobacteriales</taxon>
        <taxon>Corynebacteriaceae</taxon>
        <taxon>Corynebacterium</taxon>
    </lineage>
</organism>
<feature type="transmembrane region" description="Helical" evidence="2">
    <location>
        <begin position="452"/>
        <end position="475"/>
    </location>
</feature>
<proteinExistence type="predicted"/>
<feature type="compositionally biased region" description="Basic and acidic residues" evidence="1">
    <location>
        <begin position="404"/>
        <end position="417"/>
    </location>
</feature>
<feature type="compositionally biased region" description="Low complexity" evidence="1">
    <location>
        <begin position="324"/>
        <end position="345"/>
    </location>
</feature>
<dbReference type="Proteomes" id="UP001239414">
    <property type="component" value="Unassembled WGS sequence"/>
</dbReference>
<feature type="compositionally biased region" description="Polar residues" evidence="1">
    <location>
        <begin position="503"/>
        <end position="512"/>
    </location>
</feature>